<feature type="compositionally biased region" description="Basic and acidic residues" evidence="1">
    <location>
        <begin position="1"/>
        <end position="10"/>
    </location>
</feature>
<feature type="compositionally biased region" description="Basic residues" evidence="1">
    <location>
        <begin position="26"/>
        <end position="36"/>
    </location>
</feature>
<evidence type="ECO:0000313" key="2">
    <source>
        <dbReference type="EMBL" id="CAL1589418.1"/>
    </source>
</evidence>
<organism evidence="2 3">
    <name type="scientific">Knipowitschia caucasica</name>
    <name type="common">Caucasian dwarf goby</name>
    <name type="synonym">Pomatoschistus caucasicus</name>
    <dbReference type="NCBI Taxonomy" id="637954"/>
    <lineage>
        <taxon>Eukaryota</taxon>
        <taxon>Metazoa</taxon>
        <taxon>Chordata</taxon>
        <taxon>Craniata</taxon>
        <taxon>Vertebrata</taxon>
        <taxon>Euteleostomi</taxon>
        <taxon>Actinopterygii</taxon>
        <taxon>Neopterygii</taxon>
        <taxon>Teleostei</taxon>
        <taxon>Neoteleostei</taxon>
        <taxon>Acanthomorphata</taxon>
        <taxon>Gobiaria</taxon>
        <taxon>Gobiiformes</taxon>
        <taxon>Gobioidei</taxon>
        <taxon>Gobiidae</taxon>
        <taxon>Gobiinae</taxon>
        <taxon>Knipowitschia</taxon>
    </lineage>
</organism>
<keyword evidence="3" id="KW-1185">Reference proteome</keyword>
<evidence type="ECO:0000313" key="3">
    <source>
        <dbReference type="Proteomes" id="UP001497482"/>
    </source>
</evidence>
<dbReference type="Proteomes" id="UP001497482">
    <property type="component" value="Chromosome 18"/>
</dbReference>
<accession>A0AAV2KLE5</accession>
<name>A0AAV2KLE5_KNICA</name>
<dbReference type="AlphaFoldDB" id="A0AAV2KLE5"/>
<reference evidence="2 3" key="1">
    <citation type="submission" date="2024-04" db="EMBL/GenBank/DDBJ databases">
        <authorList>
            <person name="Waldvogel A.-M."/>
            <person name="Schoenle A."/>
        </authorList>
    </citation>
    <scope>NUCLEOTIDE SEQUENCE [LARGE SCALE GENOMIC DNA]</scope>
</reference>
<protein>
    <submittedName>
        <fullName evidence="2">Uncharacterized protein</fullName>
    </submittedName>
</protein>
<gene>
    <name evidence="2" type="ORF">KC01_LOCUS19051</name>
</gene>
<feature type="region of interest" description="Disordered" evidence="1">
    <location>
        <begin position="1"/>
        <end position="51"/>
    </location>
</feature>
<sequence>MDRPLHRDSGPDGPSSRHRSAEERRSKLRSSRKKAHNPKEATQSPEEDTVEDHSCFLLKVIRPGSWHSSSLRQQLPTHMQTGQLQVRLHWDAAEVGGGGGGGDQYGAG</sequence>
<evidence type="ECO:0000256" key="1">
    <source>
        <dbReference type="SAM" id="MobiDB-lite"/>
    </source>
</evidence>
<proteinExistence type="predicted"/>
<dbReference type="EMBL" id="OZ035840">
    <property type="protein sequence ID" value="CAL1589418.1"/>
    <property type="molecule type" value="Genomic_DNA"/>
</dbReference>